<organism evidence="11 12">
    <name type="scientific">Hydrogenoanaerobacterium saccharovorans</name>
    <dbReference type="NCBI Taxonomy" id="474960"/>
    <lineage>
        <taxon>Bacteria</taxon>
        <taxon>Bacillati</taxon>
        <taxon>Bacillota</taxon>
        <taxon>Clostridia</taxon>
        <taxon>Eubacteriales</taxon>
        <taxon>Oscillospiraceae</taxon>
        <taxon>Hydrogenoanaerobacterium</taxon>
    </lineage>
</organism>
<dbReference type="GO" id="GO:0006508">
    <property type="term" value="P:proteolysis"/>
    <property type="evidence" value="ECO:0007669"/>
    <property type="project" value="UniProtKB-KW"/>
</dbReference>
<gene>
    <name evidence="11" type="ORF">SAMN05216180_1230</name>
</gene>
<evidence type="ECO:0000256" key="2">
    <source>
        <dbReference type="ARBA" id="ARBA00008290"/>
    </source>
</evidence>
<dbReference type="Proteomes" id="UP000199158">
    <property type="component" value="Unassembled WGS sequence"/>
</dbReference>
<dbReference type="InterPro" id="IPR001948">
    <property type="entry name" value="Peptidase_M18"/>
</dbReference>
<dbReference type="Gene3D" id="3.40.630.10">
    <property type="entry name" value="Zn peptidases"/>
    <property type="match status" value="1"/>
</dbReference>
<evidence type="ECO:0000313" key="11">
    <source>
        <dbReference type="EMBL" id="SEM67810.1"/>
    </source>
</evidence>
<evidence type="ECO:0000256" key="7">
    <source>
        <dbReference type="ARBA" id="ARBA00022833"/>
    </source>
</evidence>
<keyword evidence="12" id="KW-1185">Reference proteome</keyword>
<dbReference type="SUPFAM" id="SSF53187">
    <property type="entry name" value="Zn-dependent exopeptidases"/>
    <property type="match status" value="1"/>
</dbReference>
<dbReference type="Gene3D" id="2.30.250.10">
    <property type="entry name" value="Aminopeptidase i, Domain 2"/>
    <property type="match status" value="1"/>
</dbReference>
<evidence type="ECO:0000313" key="12">
    <source>
        <dbReference type="Proteomes" id="UP000199158"/>
    </source>
</evidence>
<dbReference type="PANTHER" id="PTHR28570">
    <property type="entry name" value="ASPARTYL AMINOPEPTIDASE"/>
    <property type="match status" value="1"/>
</dbReference>
<evidence type="ECO:0000256" key="5">
    <source>
        <dbReference type="ARBA" id="ARBA00022723"/>
    </source>
</evidence>
<evidence type="ECO:0000256" key="6">
    <source>
        <dbReference type="ARBA" id="ARBA00022801"/>
    </source>
</evidence>
<dbReference type="SUPFAM" id="SSF101821">
    <property type="entry name" value="Aminopeptidase/glucanase lid domain"/>
    <property type="match status" value="1"/>
</dbReference>
<accession>A0A1H8AAS8</accession>
<name>A0A1H8AAS8_9FIRM</name>
<proteinExistence type="inferred from homology"/>
<comment type="cofactor">
    <cofactor evidence="1 10">
        <name>Zn(2+)</name>
        <dbReference type="ChEBI" id="CHEBI:29105"/>
    </cofactor>
</comment>
<protein>
    <recommendedName>
        <fullName evidence="10">M18 family aminopeptidase</fullName>
        <ecNumber evidence="10">3.4.11.-</ecNumber>
    </recommendedName>
</protein>
<dbReference type="GO" id="GO:0008270">
    <property type="term" value="F:zinc ion binding"/>
    <property type="evidence" value="ECO:0007669"/>
    <property type="project" value="InterPro"/>
</dbReference>
<dbReference type="GO" id="GO:0008237">
    <property type="term" value="F:metallopeptidase activity"/>
    <property type="evidence" value="ECO:0007669"/>
    <property type="project" value="UniProtKB-KW"/>
</dbReference>
<dbReference type="InterPro" id="IPR023358">
    <property type="entry name" value="Peptidase_M18_dom2"/>
</dbReference>
<dbReference type="PANTHER" id="PTHR28570:SF2">
    <property type="entry name" value="M18 FAMILY AMINOPEPTIDASE 1-RELATED"/>
    <property type="match status" value="1"/>
</dbReference>
<keyword evidence="4 9" id="KW-0645">Protease</keyword>
<evidence type="ECO:0000256" key="8">
    <source>
        <dbReference type="ARBA" id="ARBA00023049"/>
    </source>
</evidence>
<dbReference type="GO" id="GO:0004177">
    <property type="term" value="F:aminopeptidase activity"/>
    <property type="evidence" value="ECO:0007669"/>
    <property type="project" value="UniProtKB-KW"/>
</dbReference>
<keyword evidence="6 9" id="KW-0378">Hydrolase</keyword>
<evidence type="ECO:0000256" key="3">
    <source>
        <dbReference type="ARBA" id="ARBA00022438"/>
    </source>
</evidence>
<evidence type="ECO:0000256" key="9">
    <source>
        <dbReference type="RuleBase" id="RU004386"/>
    </source>
</evidence>
<dbReference type="Pfam" id="PF02127">
    <property type="entry name" value="Peptidase_M18"/>
    <property type="match status" value="1"/>
</dbReference>
<comment type="similarity">
    <text evidence="2 9">Belongs to the peptidase M18 family.</text>
</comment>
<reference evidence="11 12" key="1">
    <citation type="submission" date="2016-10" db="EMBL/GenBank/DDBJ databases">
        <authorList>
            <person name="de Groot N.N."/>
        </authorList>
    </citation>
    <scope>NUCLEOTIDE SEQUENCE [LARGE SCALE GENOMIC DNA]</scope>
    <source>
        <strain evidence="11 12">CGMCC 1.5070</strain>
    </source>
</reference>
<evidence type="ECO:0000256" key="10">
    <source>
        <dbReference type="RuleBase" id="RU004387"/>
    </source>
</evidence>
<dbReference type="PRINTS" id="PR00932">
    <property type="entry name" value="AMINO1PTASE"/>
</dbReference>
<dbReference type="NCBIfam" id="NF002600">
    <property type="entry name" value="PRK02256.1"/>
    <property type="match status" value="1"/>
</dbReference>
<keyword evidence="5 9" id="KW-0479">Metal-binding</keyword>
<keyword evidence="7 9" id="KW-0862">Zinc</keyword>
<dbReference type="RefSeq" id="WP_092752679.1">
    <property type="nucleotide sequence ID" value="NZ_FOCG01000001.1"/>
</dbReference>
<dbReference type="GO" id="GO:0005737">
    <property type="term" value="C:cytoplasm"/>
    <property type="evidence" value="ECO:0007669"/>
    <property type="project" value="UniProtKB-ARBA"/>
</dbReference>
<sequence length="469" mass="51665">MAEQEKSAAELLQEKLLIKTENGGQILSDEELDTVDAFCEDYKKFLNDAKTEHEAVKVTVELLEGKGYKKFEAGKKYAAGEKVYYNNRGKALVFATIGTRGYEDGVKIVASHIDSPRLDMKPRPLYEEAQLAYLKTHYYGGIKKYQWGAIPLALHGVIVKKDGTTIEIKVGEDEGDPIFCVTDLLPHLGREQMKRPLSEGLKGEELNILIGCRPFRDDKASERVKLNIANILFEKYGITEHDFLSAELEAVPAFGAKDLGFDRSMIGSYGHDDRVCAYTSLKAAIEVESPAYTTVTVLADKEEIGSNGNTGLKCAFLRYFIADLAAPYGVEARTVLSNSQCLSADVNAAFDPNFPDVYERKNTAYLNYGVVVTKYTGAGGKGGTSEASAHYMAKMRNLLDEKKVLWQVGELGKVDAGGGGTVAMYIAELNVDVVDVGVPVLSMHAPFEVVSKIDVYMAYRAFKEFLLEK</sequence>
<evidence type="ECO:0000256" key="1">
    <source>
        <dbReference type="ARBA" id="ARBA00001947"/>
    </source>
</evidence>
<evidence type="ECO:0000256" key="4">
    <source>
        <dbReference type="ARBA" id="ARBA00022670"/>
    </source>
</evidence>
<keyword evidence="8 9" id="KW-0482">Metalloprotease</keyword>
<dbReference type="STRING" id="474960.SAMN05216180_1230"/>
<dbReference type="EMBL" id="FOCG01000001">
    <property type="protein sequence ID" value="SEM67810.1"/>
    <property type="molecule type" value="Genomic_DNA"/>
</dbReference>
<dbReference type="OrthoDB" id="89722at2"/>
<keyword evidence="3 9" id="KW-0031">Aminopeptidase</keyword>
<dbReference type="EC" id="3.4.11.-" evidence="10"/>
<dbReference type="AlphaFoldDB" id="A0A1H8AAS8"/>